<reference evidence="2 3" key="1">
    <citation type="journal article" date="2011" name="EMBO J.">
        <title>Structural diversity of bacterial flagellar motors.</title>
        <authorList>
            <person name="Chen S."/>
            <person name="Beeby M."/>
            <person name="Murphy G.E."/>
            <person name="Leadbetter J.R."/>
            <person name="Hendrixson D.R."/>
            <person name="Briegel A."/>
            <person name="Li Z."/>
            <person name="Shi J."/>
            <person name="Tocheva E.I."/>
            <person name="Muller A."/>
            <person name="Dobro M.J."/>
            <person name="Jensen G.J."/>
        </authorList>
    </citation>
    <scope>NUCLEOTIDE SEQUENCE [LARGE SCALE GENOMIC DNA]</scope>
    <source>
        <strain evidence="2 3">DSM 6540</strain>
    </source>
</reference>
<sequence length="254" mass="27912">MFEKLLSVVNEGRMSDIITVIDSSPDHRKYIGKMLLLHSNGHMEGELDEAAAGKIAETVRAMAWTKPVTFTVSDTAGGHYRLFWDRVESEARAIVLGGGHISQPLVQMLSMLDFNVTVIDDRPEFANPSRFPGARLVICDNFQKALAGLKIDAATSVMIVTRGHRYDLECLRATVNSKAFYLGMIGSQRRVREVLSLIEGEGVSKELLQRLRSPVGLDIKAQTPAEIAVSIVAELIMTYRGGGSGRPLSRKKGE</sequence>
<name>F7NED4_9FIRM</name>
<evidence type="ECO:0000313" key="2">
    <source>
        <dbReference type="EMBL" id="EGO65646.1"/>
    </source>
</evidence>
<feature type="domain" description="XdhC Rossmann" evidence="1">
    <location>
        <begin position="94"/>
        <end position="235"/>
    </location>
</feature>
<dbReference type="PANTHER" id="PTHR30388">
    <property type="entry name" value="ALDEHYDE OXIDOREDUCTASE MOLYBDENUM COFACTOR ASSEMBLY PROTEIN"/>
    <property type="match status" value="1"/>
</dbReference>
<gene>
    <name evidence="2" type="ORF">ALO_01984</name>
</gene>
<dbReference type="eggNOG" id="COG1975">
    <property type="taxonomic scope" value="Bacteria"/>
</dbReference>
<dbReference type="SUPFAM" id="SSF51735">
    <property type="entry name" value="NAD(P)-binding Rossmann-fold domains"/>
    <property type="match status" value="1"/>
</dbReference>
<proteinExistence type="predicted"/>
<dbReference type="RefSeq" id="WP_004092247.1">
    <property type="nucleotide sequence ID" value="NZ_AFGF01000016.1"/>
</dbReference>
<dbReference type="OrthoDB" id="9773039at2"/>
<dbReference type="STRING" id="1009370.ALO_01984"/>
<evidence type="ECO:0000313" key="3">
    <source>
        <dbReference type="Proteomes" id="UP000003240"/>
    </source>
</evidence>
<dbReference type="PANTHER" id="PTHR30388:SF6">
    <property type="entry name" value="XANTHINE DEHYDROGENASE SUBUNIT A-RELATED"/>
    <property type="match status" value="1"/>
</dbReference>
<dbReference type="Proteomes" id="UP000003240">
    <property type="component" value="Unassembled WGS sequence"/>
</dbReference>
<organism evidence="2 3">
    <name type="scientific">Acetonema longum DSM 6540</name>
    <dbReference type="NCBI Taxonomy" id="1009370"/>
    <lineage>
        <taxon>Bacteria</taxon>
        <taxon>Bacillati</taxon>
        <taxon>Bacillota</taxon>
        <taxon>Negativicutes</taxon>
        <taxon>Acetonemataceae</taxon>
        <taxon>Acetonema</taxon>
    </lineage>
</organism>
<dbReference type="InterPro" id="IPR052698">
    <property type="entry name" value="MoCofactor_Util/Proc"/>
</dbReference>
<accession>F7NED4</accession>
<comment type="caution">
    <text evidence="2">The sequence shown here is derived from an EMBL/GenBank/DDBJ whole genome shotgun (WGS) entry which is preliminary data.</text>
</comment>
<dbReference type="Gene3D" id="3.40.50.720">
    <property type="entry name" value="NAD(P)-binding Rossmann-like Domain"/>
    <property type="match status" value="1"/>
</dbReference>
<keyword evidence="3" id="KW-1185">Reference proteome</keyword>
<dbReference type="EMBL" id="AFGF01000016">
    <property type="protein sequence ID" value="EGO65646.1"/>
    <property type="molecule type" value="Genomic_DNA"/>
</dbReference>
<dbReference type="InterPro" id="IPR036291">
    <property type="entry name" value="NAD(P)-bd_dom_sf"/>
</dbReference>
<protein>
    <submittedName>
        <fullName evidence="2">Xanthine dehydrogenase accessory factor</fullName>
    </submittedName>
</protein>
<dbReference type="Pfam" id="PF13478">
    <property type="entry name" value="XdhC_C"/>
    <property type="match status" value="1"/>
</dbReference>
<dbReference type="InterPro" id="IPR027051">
    <property type="entry name" value="XdhC_Rossmann_dom"/>
</dbReference>
<evidence type="ECO:0000259" key="1">
    <source>
        <dbReference type="Pfam" id="PF13478"/>
    </source>
</evidence>
<dbReference type="AlphaFoldDB" id="F7NED4"/>